<reference evidence="3" key="1">
    <citation type="submission" date="2020-02" db="EMBL/GenBank/DDBJ databases">
        <authorList>
            <person name="Meier V. D."/>
        </authorList>
    </citation>
    <scope>NUCLEOTIDE SEQUENCE</scope>
    <source>
        <strain evidence="3">AVDCRST_MAG66</strain>
    </source>
</reference>
<dbReference type="EMBL" id="CADCUS010000144">
    <property type="protein sequence ID" value="CAA9392384.1"/>
    <property type="molecule type" value="Genomic_DNA"/>
</dbReference>
<dbReference type="CDD" id="cd16936">
    <property type="entry name" value="HATPase_RsbW-like"/>
    <property type="match status" value="1"/>
</dbReference>
<dbReference type="InterPro" id="IPR036890">
    <property type="entry name" value="HATPase_C_sf"/>
</dbReference>
<keyword evidence="1" id="KW-0723">Serine/threonine-protein kinase</keyword>
<dbReference type="GO" id="GO:0004674">
    <property type="term" value="F:protein serine/threonine kinase activity"/>
    <property type="evidence" value="ECO:0007669"/>
    <property type="project" value="UniProtKB-KW"/>
</dbReference>
<sequence>MDNMPESPAARLPSADCLPGAGRGAAAELLITVLADPGSASTVRERVRAWLSGWQWPESEAEDIVMAVNEAVANVVDHAYRQHAGPGDAHIYAWTVTEATGRRVAVSVTDRGRWRPVPADPGHRGRGLLMMSACMASLHIEHNTGGTSVVMISTLVPNSG</sequence>
<evidence type="ECO:0000313" key="3">
    <source>
        <dbReference type="EMBL" id="CAA9392384.1"/>
    </source>
</evidence>
<dbReference type="Pfam" id="PF13581">
    <property type="entry name" value="HATPase_c_2"/>
    <property type="match status" value="1"/>
</dbReference>
<dbReference type="SUPFAM" id="SSF55874">
    <property type="entry name" value="ATPase domain of HSP90 chaperone/DNA topoisomerase II/histidine kinase"/>
    <property type="match status" value="1"/>
</dbReference>
<keyword evidence="1" id="KW-0808">Transferase</keyword>
<feature type="domain" description="Histidine kinase/HSP90-like ATPase" evidence="2">
    <location>
        <begin position="35"/>
        <end position="152"/>
    </location>
</feature>
<dbReference type="InterPro" id="IPR050267">
    <property type="entry name" value="Anti-sigma-factor_SerPK"/>
</dbReference>
<dbReference type="PANTHER" id="PTHR35526">
    <property type="entry name" value="ANTI-SIGMA-F FACTOR RSBW-RELATED"/>
    <property type="match status" value="1"/>
</dbReference>
<keyword evidence="1" id="KW-0418">Kinase</keyword>
<accession>A0A6J4NMI8</accession>
<protein>
    <submittedName>
        <fullName evidence="3">Serine phosphatase RsbU, regulator of sigma subunit</fullName>
    </submittedName>
</protein>
<dbReference type="AlphaFoldDB" id="A0A6J4NMI8"/>
<gene>
    <name evidence="3" type="ORF">AVDCRST_MAG66-1089</name>
</gene>
<proteinExistence type="predicted"/>
<evidence type="ECO:0000256" key="1">
    <source>
        <dbReference type="ARBA" id="ARBA00022527"/>
    </source>
</evidence>
<dbReference type="Gene3D" id="3.30.565.10">
    <property type="entry name" value="Histidine kinase-like ATPase, C-terminal domain"/>
    <property type="match status" value="1"/>
</dbReference>
<dbReference type="PANTHER" id="PTHR35526:SF3">
    <property type="entry name" value="ANTI-SIGMA-F FACTOR RSBW"/>
    <property type="match status" value="1"/>
</dbReference>
<organism evidence="3">
    <name type="scientific">uncultured Pseudonocardia sp</name>
    <dbReference type="NCBI Taxonomy" id="211455"/>
    <lineage>
        <taxon>Bacteria</taxon>
        <taxon>Bacillati</taxon>
        <taxon>Actinomycetota</taxon>
        <taxon>Actinomycetes</taxon>
        <taxon>Pseudonocardiales</taxon>
        <taxon>Pseudonocardiaceae</taxon>
        <taxon>Pseudonocardia</taxon>
        <taxon>environmental samples</taxon>
    </lineage>
</organism>
<evidence type="ECO:0000259" key="2">
    <source>
        <dbReference type="Pfam" id="PF13581"/>
    </source>
</evidence>
<name>A0A6J4NMI8_9PSEU</name>
<dbReference type="InterPro" id="IPR003594">
    <property type="entry name" value="HATPase_dom"/>
</dbReference>